<evidence type="ECO:0000259" key="2">
    <source>
        <dbReference type="PROSITE" id="PS50104"/>
    </source>
</evidence>
<name>Q0RIT4_FRAAA</name>
<dbReference type="InterPro" id="IPR035897">
    <property type="entry name" value="Toll_tir_struct_dom_sf"/>
</dbReference>
<dbReference type="STRING" id="326424.FRAAL3938"/>
<organism evidence="3 4">
    <name type="scientific">Frankia alni (strain DSM 45986 / CECT 9034 / ACN14a)</name>
    <dbReference type="NCBI Taxonomy" id="326424"/>
    <lineage>
        <taxon>Bacteria</taxon>
        <taxon>Bacillati</taxon>
        <taxon>Actinomycetota</taxon>
        <taxon>Actinomycetes</taxon>
        <taxon>Frankiales</taxon>
        <taxon>Frankiaceae</taxon>
        <taxon>Frankia</taxon>
    </lineage>
</organism>
<dbReference type="SUPFAM" id="SSF52200">
    <property type="entry name" value="Toll/Interleukin receptor TIR domain"/>
    <property type="match status" value="1"/>
</dbReference>
<dbReference type="InterPro" id="IPR013559">
    <property type="entry name" value="YheO"/>
</dbReference>
<dbReference type="PROSITE" id="PS50104">
    <property type="entry name" value="TIR"/>
    <property type="match status" value="1"/>
</dbReference>
<dbReference type="InterPro" id="IPR039446">
    <property type="entry name" value="DauR-like"/>
</dbReference>
<dbReference type="Proteomes" id="UP000000657">
    <property type="component" value="Chromosome"/>
</dbReference>
<dbReference type="eggNOG" id="COG2964">
    <property type="taxonomic scope" value="Bacteria"/>
</dbReference>
<dbReference type="EMBL" id="CT573213">
    <property type="protein sequence ID" value="CAJ62581.1"/>
    <property type="molecule type" value="Genomic_DNA"/>
</dbReference>
<accession>Q0RIT4</accession>
<reference evidence="3 4" key="1">
    <citation type="journal article" date="2007" name="Genome Res.">
        <title>Genome characteristics of facultatively symbiotic Frankia sp. strains reflect host range and host plant biogeography.</title>
        <authorList>
            <person name="Normand P."/>
            <person name="Lapierre P."/>
            <person name="Tisa L.S."/>
            <person name="Gogarten J.P."/>
            <person name="Alloisio N."/>
            <person name="Bagnarol E."/>
            <person name="Bassi C.A."/>
            <person name="Berry A.M."/>
            <person name="Bickhart D.M."/>
            <person name="Choisne N."/>
            <person name="Couloux A."/>
            <person name="Cournoyer B."/>
            <person name="Cruveiller S."/>
            <person name="Daubin V."/>
            <person name="Demange N."/>
            <person name="Francino M.P."/>
            <person name="Goltsman E."/>
            <person name="Huang Y."/>
            <person name="Kopp O.R."/>
            <person name="Labarre L."/>
            <person name="Lapidus A."/>
            <person name="Lavire C."/>
            <person name="Marechal J."/>
            <person name="Martinez M."/>
            <person name="Mastronunzio J.E."/>
            <person name="Mullin B.C."/>
            <person name="Niemann J."/>
            <person name="Pujic P."/>
            <person name="Rawnsley T."/>
            <person name="Rouy Z."/>
            <person name="Schenowitz C."/>
            <person name="Sellstedt A."/>
            <person name="Tavares F."/>
            <person name="Tomkins J.P."/>
            <person name="Vallenet D."/>
            <person name="Valverde C."/>
            <person name="Wall L.G."/>
            <person name="Wang Y."/>
            <person name="Medigue C."/>
            <person name="Benson D.R."/>
        </authorList>
    </citation>
    <scope>NUCLEOTIDE SEQUENCE [LARGE SCALE GENOMIC DNA]</scope>
    <source>
        <strain evidence="4">DSM 45986 / CECT 9034 / ACN14a</strain>
    </source>
</reference>
<feature type="region of interest" description="Disordered" evidence="1">
    <location>
        <begin position="202"/>
        <end position="226"/>
    </location>
</feature>
<dbReference type="RefSeq" id="WP_011605073.1">
    <property type="nucleotide sequence ID" value="NC_008278.1"/>
</dbReference>
<evidence type="ECO:0000256" key="1">
    <source>
        <dbReference type="SAM" id="MobiDB-lite"/>
    </source>
</evidence>
<proteinExistence type="predicted"/>
<dbReference type="PANTHER" id="PTHR35568">
    <property type="entry name" value="TRANSCRIPTIONAL REGULATOR DAUR"/>
    <property type="match status" value="1"/>
</dbReference>
<sequence>MSVDRFLAGNAVQADRTALHRPIGRRPGQGALNPAHAADGMLTIMNDANPRGAAVPEPEGTGGRAEYDFFVSYHASDRTWAEWVAWQLEDAGYRVLLQDWDFAPGTRWTTFLQRARARSERTIALVSENYIKFAYGQPEWELAYQTDPLGLRRRLLPIRVADDPLPGLLGGIRAFDLFDVADEAEASRLLLQWIVYARTGRAKPRTKPPFPGSPGAEPGQTGETHRWHPSTEALLTGTPLASMEEYPVRLRDGRAVELDLEYLRRACQRVIADRNVRGAVELNYLATQNHAEVQISPGTVELVQQVRKEFSAELAQMDGPQAQQRNLIEPLINLTNLVGAMFARLPIEFVLHDTRDPLRSVCAVQNGFTGRQVGSPASNVALDRIVNPRRARATMYQTQLPDGRRLRSTTIPIYHRVFGLIALLCINVDTEKFEPEAQGVKELLSALAHLPDEVVNEAFYI</sequence>
<evidence type="ECO:0000313" key="4">
    <source>
        <dbReference type="Proteomes" id="UP000000657"/>
    </source>
</evidence>
<evidence type="ECO:0000313" key="3">
    <source>
        <dbReference type="EMBL" id="CAJ62581.1"/>
    </source>
</evidence>
<dbReference type="GO" id="GO:0007165">
    <property type="term" value="P:signal transduction"/>
    <property type="evidence" value="ECO:0007669"/>
    <property type="project" value="InterPro"/>
</dbReference>
<dbReference type="InterPro" id="IPR000157">
    <property type="entry name" value="TIR_dom"/>
</dbReference>
<dbReference type="SMART" id="SM00255">
    <property type="entry name" value="TIR"/>
    <property type="match status" value="1"/>
</dbReference>
<protein>
    <recommendedName>
        <fullName evidence="2">TIR domain-containing protein</fullName>
    </recommendedName>
</protein>
<dbReference type="HOGENOM" id="CLU_592833_0_0_11"/>
<dbReference type="KEGG" id="fal:FRAAL3938"/>
<dbReference type="PANTHER" id="PTHR35568:SF1">
    <property type="entry name" value="TRANSCRIPTIONAL REGULATOR DAUR"/>
    <property type="match status" value="1"/>
</dbReference>
<gene>
    <name evidence="3" type="ordered locus">FRAAL3938</name>
</gene>
<dbReference type="eggNOG" id="COG2319">
    <property type="taxonomic scope" value="Bacteria"/>
</dbReference>
<dbReference type="Pfam" id="PF13676">
    <property type="entry name" value="TIR_2"/>
    <property type="match status" value="1"/>
</dbReference>
<dbReference type="Gene3D" id="3.40.50.10140">
    <property type="entry name" value="Toll/interleukin-1 receptor homology (TIR) domain"/>
    <property type="match status" value="1"/>
</dbReference>
<keyword evidence="4" id="KW-1185">Reference proteome</keyword>
<dbReference type="Pfam" id="PF08348">
    <property type="entry name" value="PAS_6"/>
    <property type="match status" value="1"/>
</dbReference>
<feature type="domain" description="TIR" evidence="2">
    <location>
        <begin position="65"/>
        <end position="202"/>
    </location>
</feature>
<dbReference type="AlphaFoldDB" id="Q0RIT4"/>